<dbReference type="Gene3D" id="2.60.40.10">
    <property type="entry name" value="Immunoglobulins"/>
    <property type="match status" value="1"/>
</dbReference>
<evidence type="ECO:0000313" key="1">
    <source>
        <dbReference type="EMBL" id="MDF1613337.1"/>
    </source>
</evidence>
<comment type="caution">
    <text evidence="1">The sequence shown here is derived from an EMBL/GenBank/DDBJ whole genome shotgun (WGS) entry which is preliminary data.</text>
</comment>
<feature type="non-terminal residue" evidence="1">
    <location>
        <position position="145"/>
    </location>
</feature>
<dbReference type="Proteomes" id="UP001221302">
    <property type="component" value="Unassembled WGS sequence"/>
</dbReference>
<sequence>MVINWTDNPNTNVTQYQIWRKVKHNGVMGAATLIATVNRGVQTYTDYEYTLTNSYSHDLLLYDVRAYYSTEGTYSDEDYSSVYGQISPTNKEEKNTISVEKEIPKEFSISNYPNPFNPTTIIKYSLPESGYVTLKVYDILGREVA</sequence>
<proteinExistence type="predicted"/>
<gene>
    <name evidence="1" type="ORF">P0M35_14350</name>
</gene>
<evidence type="ECO:0008006" key="3">
    <source>
        <dbReference type="Google" id="ProtNLM"/>
    </source>
</evidence>
<dbReference type="EMBL" id="JARGDL010000058">
    <property type="protein sequence ID" value="MDF1613337.1"/>
    <property type="molecule type" value="Genomic_DNA"/>
</dbReference>
<evidence type="ECO:0000313" key="2">
    <source>
        <dbReference type="Proteomes" id="UP001221302"/>
    </source>
</evidence>
<keyword evidence="2" id="KW-1185">Reference proteome</keyword>
<dbReference type="InterPro" id="IPR013783">
    <property type="entry name" value="Ig-like_fold"/>
</dbReference>
<protein>
    <recommendedName>
        <fullName evidence="3">Secretion system C-terminal sorting domain-containing protein</fullName>
    </recommendedName>
</protein>
<dbReference type="AlphaFoldDB" id="A0AAE3TFB7"/>
<reference evidence="1" key="1">
    <citation type="submission" date="2023-03" db="EMBL/GenBank/DDBJ databases">
        <title>Stygiobacter electus gen. nov., sp. nov., facultatively anaerobic thermotolerant bacterium of the class Ignavibacteria from a well of Yessentuki mineral water deposit.</title>
        <authorList>
            <person name="Podosokorskaya O.A."/>
            <person name="Elcheninov A.G."/>
            <person name="Petrova N.F."/>
            <person name="Zavarzina D.G."/>
            <person name="Kublanov I.V."/>
            <person name="Merkel A.Y."/>
        </authorList>
    </citation>
    <scope>NUCLEOTIDE SEQUENCE</scope>
    <source>
        <strain evidence="1">09-Me</strain>
    </source>
</reference>
<accession>A0AAE3TFB7</accession>
<name>A0AAE3TFB7_9BACT</name>
<organism evidence="1 2">
    <name type="scientific">Stygiobacter electus</name>
    <dbReference type="NCBI Taxonomy" id="3032292"/>
    <lineage>
        <taxon>Bacteria</taxon>
        <taxon>Pseudomonadati</taxon>
        <taxon>Ignavibacteriota</taxon>
        <taxon>Ignavibacteria</taxon>
        <taxon>Ignavibacteriales</taxon>
        <taxon>Melioribacteraceae</taxon>
        <taxon>Stygiobacter</taxon>
    </lineage>
</organism>